<evidence type="ECO:0000313" key="4">
    <source>
        <dbReference type="Proteomes" id="UP001595767"/>
    </source>
</evidence>
<dbReference type="Pfam" id="PF24029">
    <property type="entry name" value="DUF7340"/>
    <property type="match status" value="1"/>
</dbReference>
<evidence type="ECO:0000313" key="3">
    <source>
        <dbReference type="EMBL" id="MFC4128880.1"/>
    </source>
</evidence>
<feature type="domain" description="DUF7340" evidence="1">
    <location>
        <begin position="144"/>
        <end position="204"/>
    </location>
</feature>
<proteinExistence type="predicted"/>
<gene>
    <name evidence="3" type="ORF">ACFOW8_28495</name>
</gene>
<keyword evidence="4" id="KW-1185">Reference proteome</keyword>
<dbReference type="RefSeq" id="WP_378554753.1">
    <property type="nucleotide sequence ID" value="NZ_JBHSBA010000016.1"/>
</dbReference>
<evidence type="ECO:0000259" key="2">
    <source>
        <dbReference type="Pfam" id="PF24030"/>
    </source>
</evidence>
<reference evidence="4" key="1">
    <citation type="journal article" date="2019" name="Int. J. Syst. Evol. Microbiol.">
        <title>The Global Catalogue of Microorganisms (GCM) 10K type strain sequencing project: providing services to taxonomists for standard genome sequencing and annotation.</title>
        <authorList>
            <consortium name="The Broad Institute Genomics Platform"/>
            <consortium name="The Broad Institute Genome Sequencing Center for Infectious Disease"/>
            <person name="Wu L."/>
            <person name="Ma J."/>
        </authorList>
    </citation>
    <scope>NUCLEOTIDE SEQUENCE [LARGE SCALE GENOMIC DNA]</scope>
    <source>
        <strain evidence="4">CGMCC 4.7204</strain>
    </source>
</reference>
<accession>A0ABV8LDA8</accession>
<feature type="domain" description="DUF7341" evidence="2">
    <location>
        <begin position="7"/>
        <end position="140"/>
    </location>
</feature>
<dbReference type="InterPro" id="IPR055764">
    <property type="entry name" value="DUF7340"/>
</dbReference>
<name>A0ABV8LDA8_9NOCA</name>
<sequence length="213" mass="23109">MSDELVAGARAALADAVHALVGMQVEHVEQNGRQVPIPIDSLYDQLCEASLGERQDGGSVRRPEPGSRAPGWSDALSLLELIDRRVGEWSIGAAEVPGRAVTARRLYALADTAWAPEDVAYVRRLAAQVDSWAVRVRRLLDEEREWELKAPCPSCGEMVIAGQDGSGETVRQYVLRANLSGAECLSCGMQWAPEYYRLLGALIGAPTPEGILE</sequence>
<dbReference type="InterPro" id="IPR055765">
    <property type="entry name" value="DUF7341"/>
</dbReference>
<dbReference type="Proteomes" id="UP001595767">
    <property type="component" value="Unassembled WGS sequence"/>
</dbReference>
<evidence type="ECO:0000259" key="1">
    <source>
        <dbReference type="Pfam" id="PF24029"/>
    </source>
</evidence>
<dbReference type="Pfam" id="PF24030">
    <property type="entry name" value="DUF7341"/>
    <property type="match status" value="1"/>
</dbReference>
<dbReference type="EMBL" id="JBHSBA010000016">
    <property type="protein sequence ID" value="MFC4128880.1"/>
    <property type="molecule type" value="Genomic_DNA"/>
</dbReference>
<protein>
    <submittedName>
        <fullName evidence="3">Uncharacterized protein</fullName>
    </submittedName>
</protein>
<organism evidence="3 4">
    <name type="scientific">Nocardia rhizosphaerae</name>
    <dbReference type="NCBI Taxonomy" id="1691571"/>
    <lineage>
        <taxon>Bacteria</taxon>
        <taxon>Bacillati</taxon>
        <taxon>Actinomycetota</taxon>
        <taxon>Actinomycetes</taxon>
        <taxon>Mycobacteriales</taxon>
        <taxon>Nocardiaceae</taxon>
        <taxon>Nocardia</taxon>
    </lineage>
</organism>
<comment type="caution">
    <text evidence="3">The sequence shown here is derived from an EMBL/GenBank/DDBJ whole genome shotgun (WGS) entry which is preliminary data.</text>
</comment>